<sequence length="305" mass="32653">MRYAAAMTAATTQTGDSPSGFLYATSAYLMWGFLPLYMKALAHIPPVEIIAHRILWSIPIAGLVLLLLGRTGDLIRALKTPRMVAMAAVTAALISINWGVYVWAIANDRALDAALGYYINPLFSVALGAVLLRERLAGVQWLAVGLAAVAVTILTLSAGVVPWVALVLMTTFGLYGFLRKTLPIGPNQGFLLEVLLLSPPALAYLLWLGPEGHFLATSWRDTALLLGTGAVTAIPLMLYANGAKGLRLSTIGILQYIAPTMIFLIAVFVFAEPFGPARAVAFPLIWAALILYTGSMIRTARSARA</sequence>
<gene>
    <name evidence="10" type="primary">rarD</name>
    <name evidence="10" type="ORF">MACH21_17950</name>
</gene>
<feature type="transmembrane region" description="Helical" evidence="8">
    <location>
        <begin position="253"/>
        <end position="271"/>
    </location>
</feature>
<evidence type="ECO:0000256" key="5">
    <source>
        <dbReference type="ARBA" id="ARBA00022692"/>
    </source>
</evidence>
<evidence type="ECO:0000256" key="6">
    <source>
        <dbReference type="ARBA" id="ARBA00022989"/>
    </source>
</evidence>
<feature type="transmembrane region" description="Helical" evidence="8">
    <location>
        <begin position="222"/>
        <end position="241"/>
    </location>
</feature>
<comment type="subcellular location">
    <subcellularLocation>
        <location evidence="1">Cell membrane</location>
        <topology evidence="1">Multi-pass membrane protein</topology>
    </subcellularLocation>
</comment>
<feature type="transmembrane region" description="Helical" evidence="8">
    <location>
        <begin position="162"/>
        <end position="178"/>
    </location>
</feature>
<evidence type="ECO:0000256" key="3">
    <source>
        <dbReference type="ARBA" id="ARBA00022448"/>
    </source>
</evidence>
<feature type="transmembrane region" description="Helical" evidence="8">
    <location>
        <begin position="190"/>
        <end position="210"/>
    </location>
</feature>
<dbReference type="Proteomes" id="UP001337723">
    <property type="component" value="Chromosome"/>
</dbReference>
<evidence type="ECO:0000256" key="2">
    <source>
        <dbReference type="ARBA" id="ARBA00007362"/>
    </source>
</evidence>
<evidence type="ECO:0000259" key="9">
    <source>
        <dbReference type="Pfam" id="PF00892"/>
    </source>
</evidence>
<dbReference type="GO" id="GO:0005886">
    <property type="term" value="C:plasma membrane"/>
    <property type="evidence" value="ECO:0007669"/>
    <property type="project" value="UniProtKB-SubCell"/>
</dbReference>
<dbReference type="EMBL" id="AP027266">
    <property type="protein sequence ID" value="BDW85618.1"/>
    <property type="molecule type" value="Genomic_DNA"/>
</dbReference>
<keyword evidence="5 8" id="KW-0812">Transmembrane</keyword>
<accession>A0AA48KK89</accession>
<dbReference type="KEGG" id="rmai:MACH21_17950"/>
<reference evidence="10 11" key="1">
    <citation type="submission" date="2023-01" db="EMBL/GenBank/DDBJ databases">
        <title>Complete genome sequence of Roseicyclus marinus strain Dej080120_10.</title>
        <authorList>
            <person name="Ueki S."/>
            <person name="Maruyama F."/>
        </authorList>
    </citation>
    <scope>NUCLEOTIDE SEQUENCE [LARGE SCALE GENOMIC DNA]</scope>
    <source>
        <strain evidence="10 11">Dej080120_10</strain>
    </source>
</reference>
<feature type="transmembrane region" description="Helical" evidence="8">
    <location>
        <begin position="115"/>
        <end position="132"/>
    </location>
</feature>
<feature type="transmembrane region" description="Helical" evidence="8">
    <location>
        <begin position="21"/>
        <end position="38"/>
    </location>
</feature>
<name>A0AA48KK89_9RHOB</name>
<dbReference type="AlphaFoldDB" id="A0AA48KK89"/>
<feature type="domain" description="EamA" evidence="9">
    <location>
        <begin position="19"/>
        <end position="155"/>
    </location>
</feature>
<dbReference type="InterPro" id="IPR000620">
    <property type="entry name" value="EamA_dom"/>
</dbReference>
<comment type="similarity">
    <text evidence="2">Belongs to the EamA transporter family.</text>
</comment>
<dbReference type="InterPro" id="IPR004626">
    <property type="entry name" value="RarD"/>
</dbReference>
<dbReference type="Pfam" id="PF00892">
    <property type="entry name" value="EamA"/>
    <property type="match status" value="1"/>
</dbReference>
<dbReference type="InterPro" id="IPR037185">
    <property type="entry name" value="EmrE-like"/>
</dbReference>
<feature type="transmembrane region" description="Helical" evidence="8">
    <location>
        <begin position="50"/>
        <end position="71"/>
    </location>
</feature>
<proteinExistence type="inferred from homology"/>
<protein>
    <submittedName>
        <fullName evidence="10">Permease</fullName>
    </submittedName>
</protein>
<organism evidence="10 11">
    <name type="scientific">Roseicyclus marinus</name>
    <dbReference type="NCBI Taxonomy" id="2161673"/>
    <lineage>
        <taxon>Bacteria</taxon>
        <taxon>Pseudomonadati</taxon>
        <taxon>Pseudomonadota</taxon>
        <taxon>Alphaproteobacteria</taxon>
        <taxon>Rhodobacterales</taxon>
        <taxon>Roseobacteraceae</taxon>
        <taxon>Roseicyclus</taxon>
    </lineage>
</organism>
<keyword evidence="4" id="KW-1003">Cell membrane</keyword>
<evidence type="ECO:0000256" key="4">
    <source>
        <dbReference type="ARBA" id="ARBA00022475"/>
    </source>
</evidence>
<evidence type="ECO:0000313" key="11">
    <source>
        <dbReference type="Proteomes" id="UP001337723"/>
    </source>
</evidence>
<dbReference type="NCBIfam" id="TIGR00688">
    <property type="entry name" value="rarD"/>
    <property type="match status" value="1"/>
</dbReference>
<feature type="transmembrane region" description="Helical" evidence="8">
    <location>
        <begin position="139"/>
        <end position="156"/>
    </location>
</feature>
<dbReference type="PANTHER" id="PTHR22911">
    <property type="entry name" value="ACYL-MALONYL CONDENSING ENZYME-RELATED"/>
    <property type="match status" value="1"/>
</dbReference>
<keyword evidence="3" id="KW-0813">Transport</keyword>
<keyword evidence="6 8" id="KW-1133">Transmembrane helix</keyword>
<evidence type="ECO:0000256" key="8">
    <source>
        <dbReference type="SAM" id="Phobius"/>
    </source>
</evidence>
<evidence type="ECO:0000313" key="10">
    <source>
        <dbReference type="EMBL" id="BDW85618.1"/>
    </source>
</evidence>
<keyword evidence="7 8" id="KW-0472">Membrane</keyword>
<evidence type="ECO:0000256" key="7">
    <source>
        <dbReference type="ARBA" id="ARBA00023136"/>
    </source>
</evidence>
<dbReference type="PANTHER" id="PTHR22911:SF137">
    <property type="entry name" value="SOLUTE CARRIER FAMILY 35 MEMBER G2-RELATED"/>
    <property type="match status" value="1"/>
</dbReference>
<feature type="transmembrane region" description="Helical" evidence="8">
    <location>
        <begin position="83"/>
        <end position="103"/>
    </location>
</feature>
<dbReference type="SUPFAM" id="SSF103481">
    <property type="entry name" value="Multidrug resistance efflux transporter EmrE"/>
    <property type="match status" value="2"/>
</dbReference>
<keyword evidence="11" id="KW-1185">Reference proteome</keyword>
<feature type="transmembrane region" description="Helical" evidence="8">
    <location>
        <begin position="277"/>
        <end position="297"/>
    </location>
</feature>
<evidence type="ECO:0000256" key="1">
    <source>
        <dbReference type="ARBA" id="ARBA00004651"/>
    </source>
</evidence>